<dbReference type="Proteomes" id="UP000252707">
    <property type="component" value="Unassembled WGS sequence"/>
</dbReference>
<keyword evidence="4" id="KW-1185">Reference proteome</keyword>
<organism evidence="3 4">
    <name type="scientific">Thioalbus denitrificans</name>
    <dbReference type="NCBI Taxonomy" id="547122"/>
    <lineage>
        <taxon>Bacteria</taxon>
        <taxon>Pseudomonadati</taxon>
        <taxon>Pseudomonadota</taxon>
        <taxon>Gammaproteobacteria</taxon>
        <taxon>Chromatiales</taxon>
        <taxon>Ectothiorhodospiraceae</taxon>
        <taxon>Thioalbus</taxon>
    </lineage>
</organism>
<feature type="transmembrane region" description="Helical" evidence="1">
    <location>
        <begin position="12"/>
        <end position="33"/>
    </location>
</feature>
<feature type="domain" description="VTT" evidence="2">
    <location>
        <begin position="23"/>
        <end position="143"/>
    </location>
</feature>
<comment type="caution">
    <text evidence="3">The sequence shown here is derived from an EMBL/GenBank/DDBJ whole genome shotgun (WGS) entry which is preliminary data.</text>
</comment>
<evidence type="ECO:0000313" key="3">
    <source>
        <dbReference type="EMBL" id="RCX30639.1"/>
    </source>
</evidence>
<dbReference type="InterPro" id="IPR032816">
    <property type="entry name" value="VTT_dom"/>
</dbReference>
<sequence>MSLEQLVQNYGYLAVLTGTFLEGETILVLGGMAAKLGYLRLPGVIAVAFAGTLAGDQLYFHLGRRHGPALLARRPAWQARAGQVQALLGRHPDVVILGFRFLYGLRTVTPFIIGMSDISSLRFLLLNAIGAAGWAVVIGSLGYLFGHGLEIILGDLHRYELEAMAATGVIGGLVWLGSRLHRRHRPR</sequence>
<feature type="transmembrane region" description="Helical" evidence="1">
    <location>
        <begin position="123"/>
        <end position="143"/>
    </location>
</feature>
<keyword evidence="1" id="KW-0812">Transmembrane</keyword>
<feature type="transmembrane region" description="Helical" evidence="1">
    <location>
        <begin position="163"/>
        <end position="181"/>
    </location>
</feature>
<feature type="transmembrane region" description="Helical" evidence="1">
    <location>
        <begin position="39"/>
        <end position="60"/>
    </location>
</feature>
<keyword evidence="1" id="KW-0472">Membrane</keyword>
<proteinExistence type="predicted"/>
<dbReference type="PANTHER" id="PTHR42709:SF2">
    <property type="entry name" value="INNER MEMBRANE PROTEIN YOHD"/>
    <property type="match status" value="1"/>
</dbReference>
<name>A0A369C9S0_9GAMM</name>
<accession>A0A369C9S0</accession>
<dbReference type="InterPro" id="IPR051311">
    <property type="entry name" value="DedA_domain"/>
</dbReference>
<evidence type="ECO:0000259" key="2">
    <source>
        <dbReference type="Pfam" id="PF09335"/>
    </source>
</evidence>
<dbReference type="OrthoDB" id="948134at2"/>
<dbReference type="PANTHER" id="PTHR42709">
    <property type="entry name" value="ALKALINE PHOSPHATASE LIKE PROTEIN"/>
    <property type="match status" value="1"/>
</dbReference>
<dbReference type="AlphaFoldDB" id="A0A369C9S0"/>
<protein>
    <submittedName>
        <fullName evidence="3">Membrane protein DedA with SNARE-associated domain</fullName>
    </submittedName>
</protein>
<dbReference type="EMBL" id="QPJY01000004">
    <property type="protein sequence ID" value="RCX30639.1"/>
    <property type="molecule type" value="Genomic_DNA"/>
</dbReference>
<reference evidence="3 4" key="1">
    <citation type="submission" date="2018-07" db="EMBL/GenBank/DDBJ databases">
        <title>Genomic Encyclopedia of Type Strains, Phase IV (KMG-IV): sequencing the most valuable type-strain genomes for metagenomic binning, comparative biology and taxonomic classification.</title>
        <authorList>
            <person name="Goeker M."/>
        </authorList>
    </citation>
    <scope>NUCLEOTIDE SEQUENCE [LARGE SCALE GENOMIC DNA]</scope>
    <source>
        <strain evidence="3 4">DSM 26407</strain>
    </source>
</reference>
<keyword evidence="1" id="KW-1133">Transmembrane helix</keyword>
<dbReference type="Pfam" id="PF09335">
    <property type="entry name" value="VTT_dom"/>
    <property type="match status" value="1"/>
</dbReference>
<evidence type="ECO:0000313" key="4">
    <source>
        <dbReference type="Proteomes" id="UP000252707"/>
    </source>
</evidence>
<dbReference type="RefSeq" id="WP_114279629.1">
    <property type="nucleotide sequence ID" value="NZ_QPJY01000004.1"/>
</dbReference>
<evidence type="ECO:0000256" key="1">
    <source>
        <dbReference type="SAM" id="Phobius"/>
    </source>
</evidence>
<dbReference type="GO" id="GO:0005886">
    <property type="term" value="C:plasma membrane"/>
    <property type="evidence" value="ECO:0007669"/>
    <property type="project" value="TreeGrafter"/>
</dbReference>
<gene>
    <name evidence="3" type="ORF">DFQ59_10475</name>
</gene>